<evidence type="ECO:0000313" key="4">
    <source>
        <dbReference type="Proteomes" id="UP000215914"/>
    </source>
</evidence>
<dbReference type="SMART" id="SM01045">
    <property type="entry name" value="BURP"/>
    <property type="match status" value="1"/>
</dbReference>
<reference evidence="2 4" key="1">
    <citation type="journal article" date="2017" name="Nature">
        <title>The sunflower genome provides insights into oil metabolism, flowering and Asterid evolution.</title>
        <authorList>
            <person name="Badouin H."/>
            <person name="Gouzy J."/>
            <person name="Grassa C.J."/>
            <person name="Murat F."/>
            <person name="Staton S.E."/>
            <person name="Cottret L."/>
            <person name="Lelandais-Briere C."/>
            <person name="Owens G.L."/>
            <person name="Carrere S."/>
            <person name="Mayjonade B."/>
            <person name="Legrand L."/>
            <person name="Gill N."/>
            <person name="Kane N.C."/>
            <person name="Bowers J.E."/>
            <person name="Hubner S."/>
            <person name="Bellec A."/>
            <person name="Berard A."/>
            <person name="Berges H."/>
            <person name="Blanchet N."/>
            <person name="Boniface M.C."/>
            <person name="Brunel D."/>
            <person name="Catrice O."/>
            <person name="Chaidir N."/>
            <person name="Claudel C."/>
            <person name="Donnadieu C."/>
            <person name="Faraut T."/>
            <person name="Fievet G."/>
            <person name="Helmstetter N."/>
            <person name="King M."/>
            <person name="Knapp S.J."/>
            <person name="Lai Z."/>
            <person name="Le Paslier M.C."/>
            <person name="Lippi Y."/>
            <person name="Lorenzon L."/>
            <person name="Mandel J.R."/>
            <person name="Marage G."/>
            <person name="Marchand G."/>
            <person name="Marquand E."/>
            <person name="Bret-Mestries E."/>
            <person name="Morien E."/>
            <person name="Nambeesan S."/>
            <person name="Nguyen T."/>
            <person name="Pegot-Espagnet P."/>
            <person name="Pouilly N."/>
            <person name="Raftis F."/>
            <person name="Sallet E."/>
            <person name="Schiex T."/>
            <person name="Thomas J."/>
            <person name="Vandecasteele C."/>
            <person name="Vares D."/>
            <person name="Vear F."/>
            <person name="Vautrin S."/>
            <person name="Crespi M."/>
            <person name="Mangin B."/>
            <person name="Burke J.M."/>
            <person name="Salse J."/>
            <person name="Munos S."/>
            <person name="Vincourt P."/>
            <person name="Rieseberg L.H."/>
            <person name="Langlade N.B."/>
        </authorList>
    </citation>
    <scope>NUCLEOTIDE SEQUENCE [LARGE SCALE GENOMIC DNA]</scope>
    <source>
        <strain evidence="4">cv. SF193</strain>
        <tissue evidence="2">Leaves</tissue>
    </source>
</reference>
<dbReference type="InterPro" id="IPR044816">
    <property type="entry name" value="BURP"/>
</dbReference>
<dbReference type="PANTHER" id="PTHR31236">
    <property type="entry name" value="BURP DOMAIN PROTEIN USPL1-LIKE"/>
    <property type="match status" value="1"/>
</dbReference>
<sequence length="200" mass="22628">MNLHFTKNDQKSMFLPRKVVDSIPFSSKDLPQIYNRFSVKPDSMEGQDMKQTLNECENKGIEGEEKYCATSLESMVDFVTTKLGKKVKAISTEVNAKESTPLQKYKVELAKKRGGDKVVVCHKQIYPYAVFYCHETVATRVYAVSVVGVDGMKVNVVAVCHIDTAKWNPKHLAFQVLKVKPGSVPVCHFLPEDHVVWVQY</sequence>
<organism evidence="3 4">
    <name type="scientific">Helianthus annuus</name>
    <name type="common">Common sunflower</name>
    <dbReference type="NCBI Taxonomy" id="4232"/>
    <lineage>
        <taxon>Eukaryota</taxon>
        <taxon>Viridiplantae</taxon>
        <taxon>Streptophyta</taxon>
        <taxon>Embryophyta</taxon>
        <taxon>Tracheophyta</taxon>
        <taxon>Spermatophyta</taxon>
        <taxon>Magnoliopsida</taxon>
        <taxon>eudicotyledons</taxon>
        <taxon>Gunneridae</taxon>
        <taxon>Pentapetalae</taxon>
        <taxon>asterids</taxon>
        <taxon>campanulids</taxon>
        <taxon>Asterales</taxon>
        <taxon>Asteraceae</taxon>
        <taxon>Asteroideae</taxon>
        <taxon>Heliantheae alliance</taxon>
        <taxon>Heliantheae</taxon>
        <taxon>Helianthus</taxon>
    </lineage>
</organism>
<gene>
    <name evidence="3" type="ORF">HannXRQ_Chr11g0351761</name>
    <name evidence="2" type="ORF">HanXRQr2_Chr00c200g0834231</name>
</gene>
<evidence type="ECO:0000313" key="2">
    <source>
        <dbReference type="EMBL" id="KAF5824155.1"/>
    </source>
</evidence>
<dbReference type="InParanoid" id="A0A251TDW1"/>
<evidence type="ECO:0000259" key="1">
    <source>
        <dbReference type="PROSITE" id="PS51277"/>
    </source>
</evidence>
<dbReference type="Proteomes" id="UP000215914">
    <property type="component" value="Chromosome 11"/>
</dbReference>
<accession>A0A251TDW1</accession>
<proteinExistence type="predicted"/>
<dbReference type="EMBL" id="MNCJ02000200">
    <property type="protein sequence ID" value="KAF5824155.1"/>
    <property type="molecule type" value="Genomic_DNA"/>
</dbReference>
<protein>
    <submittedName>
        <fullName evidence="2 3">BURP domain-containing protein</fullName>
    </submittedName>
</protein>
<dbReference type="STRING" id="4232.A0A251TDW1"/>
<reference evidence="2" key="3">
    <citation type="submission" date="2020-06" db="EMBL/GenBank/DDBJ databases">
        <title>Helianthus annuus Genome sequencing and assembly Release 2.</title>
        <authorList>
            <person name="Gouzy J."/>
            <person name="Langlade N."/>
            <person name="Munos S."/>
        </authorList>
    </citation>
    <scope>NUCLEOTIDE SEQUENCE</scope>
    <source>
        <tissue evidence="2">Leaves</tissue>
    </source>
</reference>
<dbReference type="InterPro" id="IPR004873">
    <property type="entry name" value="BURP_dom"/>
</dbReference>
<feature type="domain" description="BURP" evidence="1">
    <location>
        <begin position="1"/>
        <end position="200"/>
    </location>
</feature>
<dbReference type="Pfam" id="PF03181">
    <property type="entry name" value="BURP"/>
    <property type="match status" value="1"/>
</dbReference>
<name>A0A251TDW1_HELAN</name>
<dbReference type="FunCoup" id="A0A251TDW1">
    <property type="interactions" value="466"/>
</dbReference>
<dbReference type="PROSITE" id="PS51277">
    <property type="entry name" value="BURP"/>
    <property type="match status" value="1"/>
</dbReference>
<dbReference type="OMA" id="CHEVHET"/>
<dbReference type="EMBL" id="CM007900">
    <property type="protein sequence ID" value="OTG09330.1"/>
    <property type="molecule type" value="Genomic_DNA"/>
</dbReference>
<keyword evidence="4" id="KW-1185">Reference proteome</keyword>
<dbReference type="PANTHER" id="PTHR31236:SF2">
    <property type="entry name" value="BURP DOMAIN PROTEIN RD22"/>
    <property type="match status" value="1"/>
</dbReference>
<reference evidence="3" key="2">
    <citation type="submission" date="2017-02" db="EMBL/GenBank/DDBJ databases">
        <title>Sunflower complete genome.</title>
        <authorList>
            <person name="Langlade N."/>
            <person name="Munos S."/>
        </authorList>
    </citation>
    <scope>NUCLEOTIDE SEQUENCE [LARGE SCALE GENOMIC DNA]</scope>
    <source>
        <tissue evidence="3">Leaves</tissue>
    </source>
</reference>
<dbReference type="AlphaFoldDB" id="A0A251TDW1"/>
<evidence type="ECO:0000313" key="3">
    <source>
        <dbReference type="EMBL" id="OTG09330.1"/>
    </source>
</evidence>